<dbReference type="InterPro" id="IPR014755">
    <property type="entry name" value="Cu-Rt/internalin_Ig-like"/>
</dbReference>
<evidence type="ECO:0000313" key="6">
    <source>
        <dbReference type="EMBL" id="GGD42475.1"/>
    </source>
</evidence>
<dbReference type="EMBL" id="BMHO01000001">
    <property type="protein sequence ID" value="GGD42475.1"/>
    <property type="molecule type" value="Genomic_DNA"/>
</dbReference>
<evidence type="ECO:0000256" key="3">
    <source>
        <dbReference type="SAM" id="MobiDB-lite"/>
    </source>
</evidence>
<dbReference type="Proteomes" id="UP000633205">
    <property type="component" value="Unassembled WGS sequence"/>
</dbReference>
<keyword evidence="2" id="KW-0186">Copper</keyword>
<dbReference type="SUPFAM" id="SSF81296">
    <property type="entry name" value="E set domains"/>
    <property type="match status" value="1"/>
</dbReference>
<keyword evidence="1" id="KW-0732">Signal</keyword>
<keyword evidence="4" id="KW-0812">Transmembrane</keyword>
<keyword evidence="4" id="KW-0472">Membrane</keyword>
<accession>A0A916YGL7</accession>
<keyword evidence="7" id="KW-1185">Reference proteome</keyword>
<reference evidence="6" key="1">
    <citation type="journal article" date="2014" name="Int. J. Syst. Evol. Microbiol.">
        <title>Complete genome sequence of Corynebacterium casei LMG S-19264T (=DSM 44701T), isolated from a smear-ripened cheese.</title>
        <authorList>
            <consortium name="US DOE Joint Genome Institute (JGI-PGF)"/>
            <person name="Walter F."/>
            <person name="Albersmeier A."/>
            <person name="Kalinowski J."/>
            <person name="Ruckert C."/>
        </authorList>
    </citation>
    <scope>NUCLEOTIDE SEQUENCE</scope>
    <source>
        <strain evidence="6">CGMCC 1.15152</strain>
    </source>
</reference>
<evidence type="ECO:0000259" key="5">
    <source>
        <dbReference type="Pfam" id="PF04234"/>
    </source>
</evidence>
<gene>
    <name evidence="6" type="ORF">GCM10010915_24450</name>
</gene>
<evidence type="ECO:0000256" key="1">
    <source>
        <dbReference type="ARBA" id="ARBA00022729"/>
    </source>
</evidence>
<dbReference type="Pfam" id="PF04234">
    <property type="entry name" value="CopC"/>
    <property type="match status" value="1"/>
</dbReference>
<keyword evidence="4" id="KW-1133">Transmembrane helix</keyword>
<feature type="compositionally biased region" description="Low complexity" evidence="3">
    <location>
        <begin position="175"/>
        <end position="198"/>
    </location>
</feature>
<comment type="caution">
    <text evidence="6">The sequence shown here is derived from an EMBL/GenBank/DDBJ whole genome shotgun (WGS) entry which is preliminary data.</text>
</comment>
<dbReference type="GO" id="GO:0046688">
    <property type="term" value="P:response to copper ion"/>
    <property type="evidence" value="ECO:0007669"/>
    <property type="project" value="InterPro"/>
</dbReference>
<feature type="transmembrane region" description="Helical" evidence="4">
    <location>
        <begin position="228"/>
        <end position="250"/>
    </location>
</feature>
<dbReference type="Gene3D" id="2.60.40.1220">
    <property type="match status" value="1"/>
</dbReference>
<name>A0A916YGL7_9MICO</name>
<feature type="compositionally biased region" description="Low complexity" evidence="3">
    <location>
        <begin position="208"/>
        <end position="220"/>
    </location>
</feature>
<protein>
    <recommendedName>
        <fullName evidence="5">CopC domain-containing protein</fullName>
    </recommendedName>
</protein>
<dbReference type="GO" id="GO:0005507">
    <property type="term" value="F:copper ion binding"/>
    <property type="evidence" value="ECO:0007669"/>
    <property type="project" value="InterPro"/>
</dbReference>
<evidence type="ECO:0000256" key="4">
    <source>
        <dbReference type="SAM" id="Phobius"/>
    </source>
</evidence>
<proteinExistence type="predicted"/>
<dbReference type="InterPro" id="IPR014756">
    <property type="entry name" value="Ig_E-set"/>
</dbReference>
<dbReference type="InterPro" id="IPR007348">
    <property type="entry name" value="CopC_dom"/>
</dbReference>
<feature type="domain" description="CopC" evidence="5">
    <location>
        <begin position="43"/>
        <end position="171"/>
    </location>
</feature>
<dbReference type="AlphaFoldDB" id="A0A916YGL7"/>
<dbReference type="GO" id="GO:0042597">
    <property type="term" value="C:periplasmic space"/>
    <property type="evidence" value="ECO:0007669"/>
    <property type="project" value="InterPro"/>
</dbReference>
<organism evidence="6 7">
    <name type="scientific">Microbacterium faecale</name>
    <dbReference type="NCBI Taxonomy" id="1804630"/>
    <lineage>
        <taxon>Bacteria</taxon>
        <taxon>Bacillati</taxon>
        <taxon>Actinomycetota</taxon>
        <taxon>Actinomycetes</taxon>
        <taxon>Micrococcales</taxon>
        <taxon>Microbacteriaceae</taxon>
        <taxon>Microbacterium</taxon>
    </lineage>
</organism>
<reference evidence="6" key="2">
    <citation type="submission" date="2020-09" db="EMBL/GenBank/DDBJ databases">
        <authorList>
            <person name="Sun Q."/>
            <person name="Zhou Y."/>
        </authorList>
    </citation>
    <scope>NUCLEOTIDE SEQUENCE</scope>
    <source>
        <strain evidence="6">CGMCC 1.15152</strain>
    </source>
</reference>
<evidence type="ECO:0000256" key="2">
    <source>
        <dbReference type="ARBA" id="ARBA00023008"/>
    </source>
</evidence>
<evidence type="ECO:0000313" key="7">
    <source>
        <dbReference type="Proteomes" id="UP000633205"/>
    </source>
</evidence>
<feature type="region of interest" description="Disordered" evidence="3">
    <location>
        <begin position="175"/>
        <end position="220"/>
    </location>
</feature>
<sequence>MVTDMMSSPVPARRGSSRLRALVALGAAVLLTSFLTPTAAFGHSSVVGSSPEGATGEPGIVEVLPENVSVTFSDDLTEPLPADQQQGAESNTQIRVFDETCAAVADLGADELAGLAEGAVDCRNYATGDAVVEGPTLSQGLDVAGAPAGTFTVVWQAVYGDGHPGSGAFTFVAESAASAEETPAPAEPTAEDSPAPTANANDTPSTETTTGADAAADADDQGTPAAPIIVAIVGGAIVLALIAFIVVMIARSRRS</sequence>